<dbReference type="GO" id="GO:0003700">
    <property type="term" value="F:DNA-binding transcription factor activity"/>
    <property type="evidence" value="ECO:0007669"/>
    <property type="project" value="InterPro"/>
</dbReference>
<feature type="coiled-coil region" evidence="2">
    <location>
        <begin position="84"/>
        <end position="111"/>
    </location>
</feature>
<dbReference type="InterPro" id="IPR009061">
    <property type="entry name" value="DNA-bd_dom_put_sf"/>
</dbReference>
<dbReference type="SMART" id="SM00871">
    <property type="entry name" value="AraC_E_bind"/>
    <property type="match status" value="1"/>
</dbReference>
<evidence type="ECO:0000256" key="2">
    <source>
        <dbReference type="SAM" id="Coils"/>
    </source>
</evidence>
<dbReference type="Gene3D" id="3.20.80.10">
    <property type="entry name" value="Regulatory factor, effector binding domain"/>
    <property type="match status" value="1"/>
</dbReference>
<keyword evidence="1" id="KW-0238">DNA-binding</keyword>
<dbReference type="Gene3D" id="1.10.1660.10">
    <property type="match status" value="1"/>
</dbReference>
<dbReference type="Proteomes" id="UP000469440">
    <property type="component" value="Unassembled WGS sequence"/>
</dbReference>
<keyword evidence="2" id="KW-0175">Coiled coil</keyword>
<reference evidence="4 6" key="1">
    <citation type="submission" date="2019-09" db="EMBL/GenBank/DDBJ databases">
        <title>Genome sequence of Clostridium sp. EA1.</title>
        <authorList>
            <person name="Poehlein A."/>
            <person name="Bengelsdorf F.R."/>
            <person name="Daniel R."/>
        </authorList>
    </citation>
    <scope>NUCLEOTIDE SEQUENCE [LARGE SCALE GENOMIC DNA]</scope>
    <source>
        <strain evidence="4 6">EA1</strain>
    </source>
</reference>
<evidence type="ECO:0000259" key="3">
    <source>
        <dbReference type="PROSITE" id="PS50937"/>
    </source>
</evidence>
<reference evidence="5 7" key="2">
    <citation type="submission" date="2020-08" db="EMBL/GenBank/DDBJ databases">
        <title>The isolate Caproiciproducens sp. 7D4C2 produces n-caproate at mildly acidic conditions from hexoses: genome and rBOX comparison with related strains and chain-elongating bacteria.</title>
        <authorList>
            <person name="Esquivel-Elizondo S."/>
            <person name="Bagci C."/>
            <person name="Temovska M."/>
            <person name="Jeon B.S."/>
            <person name="Bessarab I."/>
            <person name="Williams R.B.H."/>
            <person name="Huson D.H."/>
            <person name="Angenent L.T."/>
        </authorList>
    </citation>
    <scope>NUCLEOTIDE SEQUENCE [LARGE SCALE GENOMIC DNA]</scope>
    <source>
        <strain evidence="5 7">7D4C2</strain>
    </source>
</reference>
<dbReference type="KEGG" id="cfem:HCR03_06940"/>
<dbReference type="Pfam" id="PF13411">
    <property type="entry name" value="MerR_1"/>
    <property type="match status" value="1"/>
</dbReference>
<dbReference type="InterPro" id="IPR029442">
    <property type="entry name" value="GyrI-like"/>
</dbReference>
<accession>A0A7G8TEC2</accession>
<dbReference type="RefSeq" id="WP_066649762.1">
    <property type="nucleotide sequence ID" value="NZ_CP060286.1"/>
</dbReference>
<evidence type="ECO:0000313" key="6">
    <source>
        <dbReference type="Proteomes" id="UP000469440"/>
    </source>
</evidence>
<dbReference type="CDD" id="cd01107">
    <property type="entry name" value="HTH_BmrR"/>
    <property type="match status" value="1"/>
</dbReference>
<dbReference type="InterPro" id="IPR010499">
    <property type="entry name" value="AraC_E-bd"/>
</dbReference>
<dbReference type="PANTHER" id="PTHR30204:SF97">
    <property type="entry name" value="MERR FAMILY REGULATORY PROTEIN"/>
    <property type="match status" value="1"/>
</dbReference>
<dbReference type="PROSITE" id="PS50937">
    <property type="entry name" value="HTH_MERR_2"/>
    <property type="match status" value="1"/>
</dbReference>
<dbReference type="SUPFAM" id="SSF46955">
    <property type="entry name" value="Putative DNA-binding domain"/>
    <property type="match status" value="1"/>
</dbReference>
<dbReference type="EMBL" id="VWXL01000053">
    <property type="protein sequence ID" value="MVB11228.1"/>
    <property type="molecule type" value="Genomic_DNA"/>
</dbReference>
<dbReference type="InterPro" id="IPR000551">
    <property type="entry name" value="MerR-type_HTH_dom"/>
</dbReference>
<dbReference type="SMART" id="SM00422">
    <property type="entry name" value="HTH_MERR"/>
    <property type="match status" value="1"/>
</dbReference>
<evidence type="ECO:0000313" key="4">
    <source>
        <dbReference type="EMBL" id="MVB11228.1"/>
    </source>
</evidence>
<dbReference type="GO" id="GO:0003677">
    <property type="term" value="F:DNA binding"/>
    <property type="evidence" value="ECO:0007669"/>
    <property type="project" value="UniProtKB-KW"/>
</dbReference>
<dbReference type="InterPro" id="IPR011256">
    <property type="entry name" value="Reg_factor_effector_dom_sf"/>
</dbReference>
<dbReference type="AlphaFoldDB" id="A0A6N8I004"/>
<dbReference type="Pfam" id="PF06445">
    <property type="entry name" value="GyrI-like"/>
    <property type="match status" value="1"/>
</dbReference>
<evidence type="ECO:0000313" key="5">
    <source>
        <dbReference type="EMBL" id="QNK41963.1"/>
    </source>
</evidence>
<accession>A0A6N8I004</accession>
<dbReference type="SUPFAM" id="SSF55136">
    <property type="entry name" value="Probable bacterial effector-binding domain"/>
    <property type="match status" value="1"/>
</dbReference>
<organism evidence="4 6">
    <name type="scientific">Caproicibacter fermentans</name>
    <dbReference type="NCBI Taxonomy" id="2576756"/>
    <lineage>
        <taxon>Bacteria</taxon>
        <taxon>Bacillati</taxon>
        <taxon>Bacillota</taxon>
        <taxon>Clostridia</taxon>
        <taxon>Eubacteriales</taxon>
        <taxon>Acutalibacteraceae</taxon>
        <taxon>Caproicibacter</taxon>
    </lineage>
</organism>
<name>A0A6N8I004_9FIRM</name>
<gene>
    <name evidence="4" type="ORF">CAFE_19360</name>
    <name evidence="5" type="ORF">HCR03_06940</name>
</gene>
<dbReference type="EMBL" id="CP060286">
    <property type="protein sequence ID" value="QNK41963.1"/>
    <property type="molecule type" value="Genomic_DNA"/>
</dbReference>
<feature type="domain" description="HTH merR-type" evidence="3">
    <location>
        <begin position="1"/>
        <end position="71"/>
    </location>
</feature>
<sequence>MFTIGEFSKLSHISARMLRHYDAIGLLRPAHVNEQNGYRYYDAAQLPVLLQIETLKDYGFSLSEISELLVLSREALAKKIHAKRLQAYDELHKLRKTLRRMEDDIINMEGNRMVQEKYHVIVMDTPAQRVFGLRKTISIAEVHDLFQELLREADRRGLKRAGATQLLYHGREFSYDSMDAEAQVQVSGDGPDVQEIPAQLCVATTHVGPYETVKYAYDAICDWMAGHPEYQISGPAIERYLKDEHSVSDPDEYETGILFPVTKAE</sequence>
<protein>
    <submittedName>
        <fullName evidence="4">MerR HTH family regulatory protein</fullName>
    </submittedName>
    <submittedName>
        <fullName evidence="5">MerR family transcriptional regulator</fullName>
    </submittedName>
</protein>
<keyword evidence="6" id="KW-1185">Reference proteome</keyword>
<proteinExistence type="predicted"/>
<evidence type="ECO:0000256" key="1">
    <source>
        <dbReference type="ARBA" id="ARBA00023125"/>
    </source>
</evidence>
<evidence type="ECO:0000313" key="7">
    <source>
        <dbReference type="Proteomes" id="UP000515909"/>
    </source>
</evidence>
<dbReference type="Proteomes" id="UP000515909">
    <property type="component" value="Chromosome"/>
</dbReference>
<dbReference type="OrthoDB" id="9773308at2"/>
<dbReference type="PANTHER" id="PTHR30204">
    <property type="entry name" value="REDOX-CYCLING DRUG-SENSING TRANSCRIPTIONAL ACTIVATOR SOXR"/>
    <property type="match status" value="1"/>
</dbReference>
<dbReference type="InterPro" id="IPR047057">
    <property type="entry name" value="MerR_fam"/>
</dbReference>